<dbReference type="Proteomes" id="UP001056012">
    <property type="component" value="Chromosome 4"/>
</dbReference>
<gene>
    <name evidence="3" type="ORF">yc1106_06300</name>
</gene>
<organism evidence="3 4">
    <name type="scientific">Curvularia clavata</name>
    <dbReference type="NCBI Taxonomy" id="95742"/>
    <lineage>
        <taxon>Eukaryota</taxon>
        <taxon>Fungi</taxon>
        <taxon>Dikarya</taxon>
        <taxon>Ascomycota</taxon>
        <taxon>Pezizomycotina</taxon>
        <taxon>Dothideomycetes</taxon>
        <taxon>Pleosporomycetidae</taxon>
        <taxon>Pleosporales</taxon>
        <taxon>Pleosporineae</taxon>
        <taxon>Pleosporaceae</taxon>
        <taxon>Curvularia</taxon>
    </lineage>
</organism>
<dbReference type="GO" id="GO:0016491">
    <property type="term" value="F:oxidoreductase activity"/>
    <property type="evidence" value="ECO:0007669"/>
    <property type="project" value="InterPro"/>
</dbReference>
<dbReference type="EMBL" id="CP089277">
    <property type="protein sequence ID" value="USP79026.1"/>
    <property type="molecule type" value="Genomic_DNA"/>
</dbReference>
<protein>
    <recommendedName>
        <fullName evidence="2">EthD domain-containing protein</fullName>
    </recommendedName>
</protein>
<evidence type="ECO:0000313" key="4">
    <source>
        <dbReference type="Proteomes" id="UP001056012"/>
    </source>
</evidence>
<comment type="similarity">
    <text evidence="1">Belongs to the tpcK family.</text>
</comment>
<evidence type="ECO:0000313" key="3">
    <source>
        <dbReference type="EMBL" id="USP79026.1"/>
    </source>
</evidence>
<dbReference type="InterPro" id="IPR009799">
    <property type="entry name" value="EthD_dom"/>
</dbReference>
<evidence type="ECO:0000256" key="1">
    <source>
        <dbReference type="ARBA" id="ARBA00005986"/>
    </source>
</evidence>
<accession>A0A9Q9DV35</accession>
<dbReference type="AlphaFoldDB" id="A0A9Q9DV35"/>
<feature type="domain" description="EthD" evidence="2">
    <location>
        <begin position="10"/>
        <end position="105"/>
    </location>
</feature>
<reference evidence="3" key="1">
    <citation type="submission" date="2021-12" db="EMBL/GenBank/DDBJ databases">
        <title>Curvularia clavata genome.</title>
        <authorList>
            <person name="Cao Y."/>
        </authorList>
    </citation>
    <scope>NUCLEOTIDE SEQUENCE</scope>
    <source>
        <strain evidence="3">Yc1106</strain>
    </source>
</reference>
<dbReference type="Gene3D" id="3.30.70.100">
    <property type="match status" value="1"/>
</dbReference>
<dbReference type="VEuPathDB" id="FungiDB:yc1106_06300"/>
<proteinExistence type="inferred from homology"/>
<keyword evidence="4" id="KW-1185">Reference proteome</keyword>
<sequence length="142" mass="16523">MKYTVEYYRKDGVSEKEFVDWFTNRFLPRAVPIMRKHNILQYAIEKPDVRVGAAFQAEMQGGGWKVNNCDFVMEYWVRDEKDMKNLAMDPEWALDEDTNNWLDMSKSTVRISNDTTTCLLEHGATINGLGQKRRGRATASFD</sequence>
<name>A0A9Q9DV35_CURCL</name>
<evidence type="ECO:0000259" key="2">
    <source>
        <dbReference type="Pfam" id="PF07110"/>
    </source>
</evidence>
<dbReference type="Pfam" id="PF07110">
    <property type="entry name" value="EthD"/>
    <property type="match status" value="1"/>
</dbReference>
<dbReference type="InterPro" id="IPR011008">
    <property type="entry name" value="Dimeric_a/b-barrel"/>
</dbReference>
<dbReference type="SUPFAM" id="SSF54909">
    <property type="entry name" value="Dimeric alpha+beta barrel"/>
    <property type="match status" value="1"/>
</dbReference>
<dbReference type="OrthoDB" id="3183782at2759"/>